<feature type="chain" id="PRO_5035798791" evidence="2">
    <location>
        <begin position="28"/>
        <end position="188"/>
    </location>
</feature>
<keyword evidence="2" id="KW-0732">Signal</keyword>
<evidence type="ECO:0000313" key="3">
    <source>
        <dbReference type="EMBL" id="KAG9338250.1"/>
    </source>
</evidence>
<evidence type="ECO:0000256" key="2">
    <source>
        <dbReference type="SAM" id="SignalP"/>
    </source>
</evidence>
<feature type="compositionally biased region" description="Basic and acidic residues" evidence="1">
    <location>
        <begin position="124"/>
        <end position="140"/>
    </location>
</feature>
<feature type="compositionally biased region" description="Low complexity" evidence="1">
    <location>
        <begin position="86"/>
        <end position="110"/>
    </location>
</feature>
<accession>A0A8T2NG24</accession>
<feature type="compositionally biased region" description="Basic and acidic residues" evidence="1">
    <location>
        <begin position="164"/>
        <end position="188"/>
    </location>
</feature>
<feature type="compositionally biased region" description="Basic and acidic residues" evidence="1">
    <location>
        <begin position="147"/>
        <end position="156"/>
    </location>
</feature>
<evidence type="ECO:0000313" key="4">
    <source>
        <dbReference type="Proteomes" id="UP000824540"/>
    </source>
</evidence>
<keyword evidence="4" id="KW-1185">Reference proteome</keyword>
<dbReference type="EMBL" id="JAFBMS010000070">
    <property type="protein sequence ID" value="KAG9338250.1"/>
    <property type="molecule type" value="Genomic_DNA"/>
</dbReference>
<feature type="region of interest" description="Disordered" evidence="1">
    <location>
        <begin position="35"/>
        <end position="188"/>
    </location>
</feature>
<organism evidence="3 4">
    <name type="scientific">Albula glossodonta</name>
    <name type="common">roundjaw bonefish</name>
    <dbReference type="NCBI Taxonomy" id="121402"/>
    <lineage>
        <taxon>Eukaryota</taxon>
        <taxon>Metazoa</taxon>
        <taxon>Chordata</taxon>
        <taxon>Craniata</taxon>
        <taxon>Vertebrata</taxon>
        <taxon>Euteleostomi</taxon>
        <taxon>Actinopterygii</taxon>
        <taxon>Neopterygii</taxon>
        <taxon>Teleostei</taxon>
        <taxon>Albuliformes</taxon>
        <taxon>Albulidae</taxon>
        <taxon>Albula</taxon>
    </lineage>
</organism>
<dbReference type="AlphaFoldDB" id="A0A8T2NG24"/>
<sequence>MHVPVLKISRTCVRCLSLWFALEVTWEDQQKKVNGTVTGGKMRHNPSPSEPGAMDMDERTRQMKLKMNKSRLEQDPQAKSSDSDVSDVSAVSRTSSASRFSSTSYVSVQSERPRGSRKISQSKGESREGEELLDNVLREVVEEEVGAEEKSGKEGGGEGALTEEGSKGEAEEPEEGKLQRRFSENDVR</sequence>
<reference evidence="3" key="1">
    <citation type="thesis" date="2021" institute="BYU ScholarsArchive" country="Provo, UT, USA">
        <title>Applications of and Algorithms for Genome Assembly and Genomic Analyses with an Emphasis on Marine Teleosts.</title>
        <authorList>
            <person name="Pickett B.D."/>
        </authorList>
    </citation>
    <scope>NUCLEOTIDE SEQUENCE</scope>
    <source>
        <strain evidence="3">HI-2016</strain>
    </source>
</reference>
<proteinExistence type="predicted"/>
<dbReference type="Proteomes" id="UP000824540">
    <property type="component" value="Unassembled WGS sequence"/>
</dbReference>
<name>A0A8T2NG24_9TELE</name>
<dbReference type="OrthoDB" id="9396336at2759"/>
<gene>
    <name evidence="3" type="ORF">JZ751_026055</name>
</gene>
<protein>
    <submittedName>
        <fullName evidence="3">Uncharacterized protein</fullName>
    </submittedName>
</protein>
<evidence type="ECO:0000256" key="1">
    <source>
        <dbReference type="SAM" id="MobiDB-lite"/>
    </source>
</evidence>
<comment type="caution">
    <text evidence="3">The sequence shown here is derived from an EMBL/GenBank/DDBJ whole genome shotgun (WGS) entry which is preliminary data.</text>
</comment>
<feature type="signal peptide" evidence="2">
    <location>
        <begin position="1"/>
        <end position="27"/>
    </location>
</feature>